<dbReference type="SUPFAM" id="SSF89447">
    <property type="entry name" value="AbrB/MazE/MraZ-like"/>
    <property type="match status" value="1"/>
</dbReference>
<evidence type="ECO:0000313" key="3">
    <source>
        <dbReference type="Proteomes" id="UP001596170"/>
    </source>
</evidence>
<dbReference type="InterPro" id="IPR037914">
    <property type="entry name" value="SpoVT-AbrB_sf"/>
</dbReference>
<protein>
    <submittedName>
        <fullName evidence="2">AbrB/MazE/SpoVT family DNA-binding domain-containing protein</fullName>
    </submittedName>
</protein>
<proteinExistence type="predicted"/>
<dbReference type="EMBL" id="JBHSRI010000005">
    <property type="protein sequence ID" value="MFC6038944.1"/>
    <property type="molecule type" value="Genomic_DNA"/>
</dbReference>
<name>A0ABW1L5J6_9BACL</name>
<dbReference type="GO" id="GO:0003677">
    <property type="term" value="F:DNA binding"/>
    <property type="evidence" value="ECO:0007669"/>
    <property type="project" value="UniProtKB-KW"/>
</dbReference>
<dbReference type="RefSeq" id="WP_377733043.1">
    <property type="nucleotide sequence ID" value="NZ_JBHSRI010000005.1"/>
</dbReference>
<dbReference type="SMART" id="SM00966">
    <property type="entry name" value="SpoVT_AbrB"/>
    <property type="match status" value="1"/>
</dbReference>
<dbReference type="NCBIfam" id="TIGR01439">
    <property type="entry name" value="lp_hng_hel_AbrB"/>
    <property type="match status" value="1"/>
</dbReference>
<keyword evidence="2" id="KW-0238">DNA-binding</keyword>
<evidence type="ECO:0000259" key="1">
    <source>
        <dbReference type="SMART" id="SM00966"/>
    </source>
</evidence>
<reference evidence="3" key="1">
    <citation type="journal article" date="2019" name="Int. J. Syst. Evol. Microbiol.">
        <title>The Global Catalogue of Microorganisms (GCM) 10K type strain sequencing project: providing services to taxonomists for standard genome sequencing and annotation.</title>
        <authorList>
            <consortium name="The Broad Institute Genomics Platform"/>
            <consortium name="The Broad Institute Genome Sequencing Center for Infectious Disease"/>
            <person name="Wu L."/>
            <person name="Ma J."/>
        </authorList>
    </citation>
    <scope>NUCLEOTIDE SEQUENCE [LARGE SCALE GENOMIC DNA]</scope>
    <source>
        <strain evidence="3">CCUG 54527</strain>
    </source>
</reference>
<gene>
    <name evidence="2" type="ORF">ACFPYN_05690</name>
</gene>
<accession>A0ABW1L5J6</accession>
<organism evidence="2 3">
    <name type="scientific">Paenisporosarcina macmurdoensis</name>
    <dbReference type="NCBI Taxonomy" id="212659"/>
    <lineage>
        <taxon>Bacteria</taxon>
        <taxon>Bacillati</taxon>
        <taxon>Bacillota</taxon>
        <taxon>Bacilli</taxon>
        <taxon>Bacillales</taxon>
        <taxon>Caryophanaceae</taxon>
        <taxon>Paenisporosarcina</taxon>
    </lineage>
</organism>
<sequence>MHTKRIGKLGRIVLPKDILDRFQLDNGDQIDISFNETQIIIEPHRQTYVCAITGKVSSEAVKIGEAWISKEGIKKLIEYMDQ</sequence>
<dbReference type="Gene3D" id="2.10.260.10">
    <property type="match status" value="1"/>
</dbReference>
<dbReference type="Pfam" id="PF04014">
    <property type="entry name" value="MazE_antitoxin"/>
    <property type="match status" value="1"/>
</dbReference>
<keyword evidence="3" id="KW-1185">Reference proteome</keyword>
<dbReference type="Proteomes" id="UP001596170">
    <property type="component" value="Unassembled WGS sequence"/>
</dbReference>
<feature type="domain" description="SpoVT-AbrB" evidence="1">
    <location>
        <begin position="4"/>
        <end position="49"/>
    </location>
</feature>
<comment type="caution">
    <text evidence="2">The sequence shown here is derived from an EMBL/GenBank/DDBJ whole genome shotgun (WGS) entry which is preliminary data.</text>
</comment>
<evidence type="ECO:0000313" key="2">
    <source>
        <dbReference type="EMBL" id="MFC6038944.1"/>
    </source>
</evidence>
<dbReference type="InterPro" id="IPR007159">
    <property type="entry name" value="SpoVT-AbrB_dom"/>
</dbReference>